<evidence type="ECO:0000313" key="2">
    <source>
        <dbReference type="Proteomes" id="UP000739284"/>
    </source>
</evidence>
<dbReference type="EMBL" id="JAFMOY010000109">
    <property type="protein sequence ID" value="MBU9844113.1"/>
    <property type="molecule type" value="Genomic_DNA"/>
</dbReference>
<name>A0ABS6LAZ8_9GAMM</name>
<organism evidence="1 2">
    <name type="scientific">Rahnella ecdela</name>
    <dbReference type="NCBI Taxonomy" id="2816250"/>
    <lineage>
        <taxon>Bacteria</taxon>
        <taxon>Pseudomonadati</taxon>
        <taxon>Pseudomonadota</taxon>
        <taxon>Gammaproteobacteria</taxon>
        <taxon>Enterobacterales</taxon>
        <taxon>Yersiniaceae</taxon>
        <taxon>Rahnella</taxon>
    </lineage>
</organism>
<dbReference type="RefSeq" id="WP_217148071.1">
    <property type="nucleotide sequence ID" value="NZ_JAFMOY010000109.1"/>
</dbReference>
<protein>
    <submittedName>
        <fullName evidence="1">Uncharacterized protein</fullName>
    </submittedName>
</protein>
<evidence type="ECO:0000313" key="1">
    <source>
        <dbReference type="EMBL" id="MBU9844113.1"/>
    </source>
</evidence>
<gene>
    <name evidence="1" type="ORF">J1784_03670</name>
</gene>
<proteinExistence type="predicted"/>
<keyword evidence="2" id="KW-1185">Reference proteome</keyword>
<sequence>MMQAFINAPVSYHPDKKYITPKNLFTNIWREGYYIKLMGLEIYDVNKTFQWRNK</sequence>
<dbReference type="Proteomes" id="UP000739284">
    <property type="component" value="Unassembled WGS sequence"/>
</dbReference>
<accession>A0ABS6LAZ8</accession>
<comment type="caution">
    <text evidence="1">The sequence shown here is derived from an EMBL/GenBank/DDBJ whole genome shotgun (WGS) entry which is preliminary data.</text>
</comment>
<reference evidence="1 2" key="1">
    <citation type="submission" date="2021-03" db="EMBL/GenBank/DDBJ databases">
        <title>Five novel Rahnella species.</title>
        <authorList>
            <person name="Brady C."/>
            <person name="Asselin J."/>
            <person name="Beer S."/>
            <person name="Bruberg M.B."/>
            <person name="Crampton B."/>
            <person name="Venter S."/>
            <person name="Arnold D."/>
            <person name="Denman S."/>
        </authorList>
    </citation>
    <scope>NUCLEOTIDE SEQUENCE [LARGE SCALE GENOMIC DNA]</scope>
    <source>
        <strain evidence="1 2">FRB 231</strain>
    </source>
</reference>